<reference evidence="3 4" key="1">
    <citation type="submission" date="2024-09" db="EMBL/GenBank/DDBJ databases">
        <authorList>
            <person name="Sun Q."/>
            <person name="Mori K."/>
        </authorList>
    </citation>
    <scope>NUCLEOTIDE SEQUENCE [LARGE SCALE GENOMIC DNA]</scope>
    <source>
        <strain evidence="3 4">CCM 7765</strain>
    </source>
</reference>
<dbReference type="Gene3D" id="2.40.160.50">
    <property type="entry name" value="membrane protein fhac: a member of the omp85/tpsb transporter family"/>
    <property type="match status" value="1"/>
</dbReference>
<keyword evidence="4" id="KW-1185">Reference proteome</keyword>
<name>A0ABV6HT81_9SPHI</name>
<dbReference type="SUPFAM" id="SSF56300">
    <property type="entry name" value="Metallo-dependent phosphatases"/>
    <property type="match status" value="1"/>
</dbReference>
<evidence type="ECO:0000256" key="1">
    <source>
        <dbReference type="SAM" id="SignalP"/>
    </source>
</evidence>
<proteinExistence type="predicted"/>
<dbReference type="Proteomes" id="UP001589774">
    <property type="component" value="Unassembled WGS sequence"/>
</dbReference>
<feature type="chain" id="PRO_5047223852" evidence="1">
    <location>
        <begin position="23"/>
        <end position="1206"/>
    </location>
</feature>
<comment type="caution">
    <text evidence="3">The sequence shown here is derived from an EMBL/GenBank/DDBJ whole genome shotgun (WGS) entry which is preliminary data.</text>
</comment>
<evidence type="ECO:0000313" key="3">
    <source>
        <dbReference type="EMBL" id="MFC0321325.1"/>
    </source>
</evidence>
<organism evidence="3 4">
    <name type="scientific">Olivibacter oleidegradans</name>
    <dbReference type="NCBI Taxonomy" id="760123"/>
    <lineage>
        <taxon>Bacteria</taxon>
        <taxon>Pseudomonadati</taxon>
        <taxon>Bacteroidota</taxon>
        <taxon>Sphingobacteriia</taxon>
        <taxon>Sphingobacteriales</taxon>
        <taxon>Sphingobacteriaceae</taxon>
        <taxon>Olivibacter</taxon>
    </lineage>
</organism>
<dbReference type="EMBL" id="JBHLWO010000005">
    <property type="protein sequence ID" value="MFC0321325.1"/>
    <property type="molecule type" value="Genomic_DNA"/>
</dbReference>
<evidence type="ECO:0000313" key="4">
    <source>
        <dbReference type="Proteomes" id="UP001589774"/>
    </source>
</evidence>
<protein>
    <submittedName>
        <fullName evidence="3">Metallophosphoesterase</fullName>
    </submittedName>
</protein>
<evidence type="ECO:0000259" key="2">
    <source>
        <dbReference type="Pfam" id="PF00149"/>
    </source>
</evidence>
<dbReference type="RefSeq" id="WP_130858218.1">
    <property type="nucleotide sequence ID" value="NZ_JBHLWO010000005.1"/>
</dbReference>
<feature type="signal peptide" evidence="1">
    <location>
        <begin position="1"/>
        <end position="22"/>
    </location>
</feature>
<accession>A0ABV6HT81</accession>
<dbReference type="InterPro" id="IPR029052">
    <property type="entry name" value="Metallo-depent_PP-like"/>
</dbReference>
<gene>
    <name evidence="3" type="ORF">ACFFI0_23615</name>
</gene>
<dbReference type="Pfam" id="PF00149">
    <property type="entry name" value="Metallophos"/>
    <property type="match status" value="1"/>
</dbReference>
<dbReference type="InterPro" id="IPR004843">
    <property type="entry name" value="Calcineurin-like_PHP"/>
</dbReference>
<feature type="domain" description="Calcineurin-like phosphoesterase" evidence="2">
    <location>
        <begin position="30"/>
        <end position="225"/>
    </location>
</feature>
<dbReference type="Gene3D" id="3.60.21.10">
    <property type="match status" value="1"/>
</dbReference>
<keyword evidence="1" id="KW-0732">Signal</keyword>
<sequence>MNNKFLLVSFTLLCIVFIAANAQEPFIKSRTIFIGDAGESNTAQHAVIEAATRQVLTGKTTVFFLGDNIYPKGMPVNPSEKQIGEEILKSQFSPFRAKQIPVYFLPGNHDWDRSGKQGLRKLKAQSNYLKTVGDSLLRMVPENGCPDPVEISISENLTVIAYDSEWWLFPFDKINRDTTCNCSSKEEVLERLESLLYKNRNKTVLLASHHPFSSYGVHGGYFSWKDHLFPLTNLSKKLYLPLPLVGSLYPILRSTVFLHPEDIPHPLYQQMIQDIKHTVDEFPNLLYVAGHEHGLQLLSDGNTLQLVSGGGSKGSFIKNGKKALFTNKETGFVIVDEWMDKSKQIRFFTSNSGMFKETYNYKKSFVDPIPLGDSLFLSHSDIDSTVTQANPLYNRVGKFHRKLFGENYRQEWAVDSKVPVIRISSFQGGLTPLKRGGGMQTVSLRLADKSGKEWVIRSVNKNTDALLPPELQQTFARDFLDDANSAQHPYSALMIPPLADAVGVAHSNPIIGIIAPDTALGAYNNIFANTLCLIEEREPLGDSDNTLKMLSKINHDNDDIYKAKTFLRARMLDLLVGDWDRHEDQWRWYDDSKGKDKDYLPIPRDRDQAFRKVEGLFPNIMSRSWALPTLQGFRATINRPNYSLFKSRFLNAHSKNQFTFEEWMKLAHEFVANITDSVLEEGLKRLPASSYAIRHDSLFAELKNRRDAIPAAMETYYRFINNIVDIKLSDKHEWVEVEDDNDKGLKVTVRKINKEGERKDKLMEKEYLPTLTKEIRIYLADGDDSVYIENKHAPIKLRVIGGQGKKVYHINTAVRPVKIYDPGQQSLFSGQVSKLRKHLSKDSANTAFVPVNLYNVWMPLITAGYNADDGILIGGGFRYTHQRGFRKSPFAHQQQLLVSGAFATGAVKVKYKGTWKEVVGKADLLTDVNIHAPNNTQNFFGLGNNSIYDKDSHSVRYYRTRFNLYEMHGALRWTPTETASISIGPSFQLYYYDSDDNEGRFINNTDQLHTYDSLTIAKDKLFAGFNASFLKDNRNSKIMTTEGGYLKLDIQGLTGLNDYSKSFFQAKAEVAVYKSIWQNAVTLANRLGGGTTLGKTTFYQALFLGGQNNLWGYRQYRFAGDHLFFNNFEARIKLAQIGSYILPGQLGLLGFYDIGKVWVDGLDNSSIHQGTGAGVYYAPARIALLQLVAGHSKEGWYPYFTMGFRF</sequence>